<dbReference type="Pfam" id="PF01436">
    <property type="entry name" value="NHL"/>
    <property type="match status" value="1"/>
</dbReference>
<dbReference type="EMBL" id="QFQP01000006">
    <property type="protein sequence ID" value="PZR15031.1"/>
    <property type="molecule type" value="Genomic_DNA"/>
</dbReference>
<sequence length="713" mass="73784">MAGACVVTPLPEDSACAAPCVRDGHCRAGLCVGAQDLCDDADPCTSDACSAISGCLHSTVSCAAPTDLCQAAVCDATTGCGVVPVVDGVPCGADDCVRGTSNVCITGRCVERPRPAGLLCFEALAGVAGGPGNVDGLGSNARFFSNRVITVDRFGTTVVFDKKGMRRVTPGGLVSTLVTADETAAVRDGVGSAGFALVRSASADAWGNVLFVDGHGACVRELTPLGAVRTLAPGCTLERVAEVVRTLDRRVWLVADGQLAELRADGTLVRLRPLTASGDKRLGGATGSALLFNDGSDVYAQPLDGGTPALIGTVPDQLSRLWSVREDNAFYSRVTDAGCEHGFAYFDGGIAPRHFTPAQGANTCLEVWEHVSTFTGAMLLNLIAQEDAGLVAMERGTALVRLNGSREFIAGAVDRAGTADGFGPDAGLNVTAGFGLSSGAYDALTVDTQSEVLFADSLGRSFRSWNADAGVQTITRFVSPLRGLSPALDGGAWTVAGRFVQLDGGLFVDEYGLYRFDPQSRDVSFSGALVVTRDAGPAPSGWFTQGQAAMSSTANDVVLLSAQRVFVRFDAQWSSDLVFESPGTSAVDGTIPDAGLEAPRAPVLLPNGDVAFIDGNMIRRSSGWSLSTIAGTSAAAYVDMPGRAARFNHPLGLALHPNGALLVADTENNVLRAVSPLGLVRTVGRLTDRPSAVAAAPNGDVYVLVRHALLRGR</sequence>
<protein>
    <submittedName>
        <fullName evidence="2">Uncharacterized protein</fullName>
    </submittedName>
</protein>
<dbReference type="InterPro" id="IPR011042">
    <property type="entry name" value="6-blade_b-propeller_TolB-like"/>
</dbReference>
<organism evidence="2 3">
    <name type="scientific">Archangium gephyra</name>
    <dbReference type="NCBI Taxonomy" id="48"/>
    <lineage>
        <taxon>Bacteria</taxon>
        <taxon>Pseudomonadati</taxon>
        <taxon>Myxococcota</taxon>
        <taxon>Myxococcia</taxon>
        <taxon>Myxococcales</taxon>
        <taxon>Cystobacterineae</taxon>
        <taxon>Archangiaceae</taxon>
        <taxon>Archangium</taxon>
    </lineage>
</organism>
<evidence type="ECO:0000313" key="3">
    <source>
        <dbReference type="Proteomes" id="UP000249061"/>
    </source>
</evidence>
<evidence type="ECO:0000313" key="2">
    <source>
        <dbReference type="EMBL" id="PZR15031.1"/>
    </source>
</evidence>
<name>A0A2W5VWL1_9BACT</name>
<evidence type="ECO:0000256" key="1">
    <source>
        <dbReference type="ARBA" id="ARBA00022737"/>
    </source>
</evidence>
<dbReference type="InterPro" id="IPR001258">
    <property type="entry name" value="NHL_repeat"/>
</dbReference>
<dbReference type="SUPFAM" id="SSF63829">
    <property type="entry name" value="Calcium-dependent phosphotriesterase"/>
    <property type="match status" value="1"/>
</dbReference>
<dbReference type="PANTHER" id="PTHR13833">
    <property type="match status" value="1"/>
</dbReference>
<dbReference type="Gene3D" id="2.120.10.30">
    <property type="entry name" value="TolB, C-terminal domain"/>
    <property type="match status" value="2"/>
</dbReference>
<dbReference type="AlphaFoldDB" id="A0A2W5VWL1"/>
<accession>A0A2W5VWL1</accession>
<gene>
    <name evidence="2" type="ORF">DI536_09650</name>
</gene>
<dbReference type="PANTHER" id="PTHR13833:SF71">
    <property type="entry name" value="NHL DOMAIN-CONTAINING PROTEIN"/>
    <property type="match status" value="1"/>
</dbReference>
<dbReference type="Proteomes" id="UP000249061">
    <property type="component" value="Unassembled WGS sequence"/>
</dbReference>
<keyword evidence="1" id="KW-0677">Repeat</keyword>
<comment type="caution">
    <text evidence="2">The sequence shown here is derived from an EMBL/GenBank/DDBJ whole genome shotgun (WGS) entry which is preliminary data.</text>
</comment>
<reference evidence="2 3" key="1">
    <citation type="submission" date="2017-08" db="EMBL/GenBank/DDBJ databases">
        <title>Infants hospitalized years apart are colonized by the same room-sourced microbial strains.</title>
        <authorList>
            <person name="Brooks B."/>
            <person name="Olm M.R."/>
            <person name="Firek B.A."/>
            <person name="Baker R."/>
            <person name="Thomas B.C."/>
            <person name="Morowitz M.J."/>
            <person name="Banfield J.F."/>
        </authorList>
    </citation>
    <scope>NUCLEOTIDE SEQUENCE [LARGE SCALE GENOMIC DNA]</scope>
    <source>
        <strain evidence="2">S2_003_000_R2_14</strain>
    </source>
</reference>
<proteinExistence type="predicted"/>